<comment type="caution">
    <text evidence="3">The sequence shown here is derived from an EMBL/GenBank/DDBJ whole genome shotgun (WGS) entry which is preliminary data.</text>
</comment>
<proteinExistence type="predicted"/>
<keyword evidence="2" id="KW-0732">Signal</keyword>
<feature type="compositionally biased region" description="Basic and acidic residues" evidence="1">
    <location>
        <begin position="120"/>
        <end position="129"/>
    </location>
</feature>
<reference evidence="3" key="1">
    <citation type="submission" date="2021-06" db="EMBL/GenBank/DDBJ databases">
        <title>Comparative genomics, transcriptomics and evolutionary studies reveal genomic signatures of adaptation to plant cell wall in hemibiotrophic fungi.</title>
        <authorList>
            <consortium name="DOE Joint Genome Institute"/>
            <person name="Baroncelli R."/>
            <person name="Diaz J.F."/>
            <person name="Benocci T."/>
            <person name="Peng M."/>
            <person name="Battaglia E."/>
            <person name="Haridas S."/>
            <person name="Andreopoulos W."/>
            <person name="Labutti K."/>
            <person name="Pangilinan J."/>
            <person name="Floch G.L."/>
            <person name="Makela M.R."/>
            <person name="Henrissat B."/>
            <person name="Grigoriev I.V."/>
            <person name="Crouch J.A."/>
            <person name="De Vries R.P."/>
            <person name="Sukno S.A."/>
            <person name="Thon M.R."/>
        </authorList>
    </citation>
    <scope>NUCLEOTIDE SEQUENCE</scope>
    <source>
        <strain evidence="3">CBS 125086</strain>
    </source>
</reference>
<evidence type="ECO:0000313" key="3">
    <source>
        <dbReference type="EMBL" id="KAK1596947.1"/>
    </source>
</evidence>
<feature type="chain" id="PRO_5041917802" evidence="2">
    <location>
        <begin position="25"/>
        <end position="129"/>
    </location>
</feature>
<name>A0AAD8Q6Z5_9PEZI</name>
<keyword evidence="4" id="KW-1185">Reference proteome</keyword>
<protein>
    <submittedName>
        <fullName evidence="3">Uncharacterized protein</fullName>
    </submittedName>
</protein>
<feature type="region of interest" description="Disordered" evidence="1">
    <location>
        <begin position="77"/>
        <end position="129"/>
    </location>
</feature>
<evidence type="ECO:0000313" key="4">
    <source>
        <dbReference type="Proteomes" id="UP001230504"/>
    </source>
</evidence>
<evidence type="ECO:0000256" key="2">
    <source>
        <dbReference type="SAM" id="SignalP"/>
    </source>
</evidence>
<dbReference type="AlphaFoldDB" id="A0AAD8Q6Z5"/>
<dbReference type="EMBL" id="JAHLJV010000010">
    <property type="protein sequence ID" value="KAK1596947.1"/>
    <property type="molecule type" value="Genomic_DNA"/>
</dbReference>
<accession>A0AAD8Q6Z5</accession>
<sequence length="129" mass="14167">MLLRGSWSAPSCLLLLLLALGVRGMDGAGTWDTETVPKTHVSPTSRGTTRNPVLRAMRKRCTQYLLELVSDGRAQRLPIHPSVPAPETAGSGKKQRQKMGSPWPATILEQPCHPLQPLPPKREQWAAND</sequence>
<feature type="signal peptide" evidence="2">
    <location>
        <begin position="1"/>
        <end position="24"/>
    </location>
</feature>
<evidence type="ECO:0000256" key="1">
    <source>
        <dbReference type="SAM" id="MobiDB-lite"/>
    </source>
</evidence>
<dbReference type="GeneID" id="85441271"/>
<organism evidence="3 4">
    <name type="scientific">Colletotrichum navitas</name>
    <dbReference type="NCBI Taxonomy" id="681940"/>
    <lineage>
        <taxon>Eukaryota</taxon>
        <taxon>Fungi</taxon>
        <taxon>Dikarya</taxon>
        <taxon>Ascomycota</taxon>
        <taxon>Pezizomycotina</taxon>
        <taxon>Sordariomycetes</taxon>
        <taxon>Hypocreomycetidae</taxon>
        <taxon>Glomerellales</taxon>
        <taxon>Glomerellaceae</taxon>
        <taxon>Colletotrichum</taxon>
        <taxon>Colletotrichum graminicola species complex</taxon>
    </lineage>
</organism>
<dbReference type="Proteomes" id="UP001230504">
    <property type="component" value="Unassembled WGS sequence"/>
</dbReference>
<gene>
    <name evidence="3" type="ORF">LY79DRAFT_543229</name>
</gene>
<dbReference type="RefSeq" id="XP_060417784.1">
    <property type="nucleotide sequence ID" value="XM_060557031.1"/>
</dbReference>